<organism evidence="2 3">
    <name type="scientific">Hyphomonas beringensis</name>
    <dbReference type="NCBI Taxonomy" id="1280946"/>
    <lineage>
        <taxon>Bacteria</taxon>
        <taxon>Pseudomonadati</taxon>
        <taxon>Pseudomonadota</taxon>
        <taxon>Alphaproteobacteria</taxon>
        <taxon>Hyphomonadales</taxon>
        <taxon>Hyphomonadaceae</taxon>
        <taxon>Hyphomonas</taxon>
    </lineage>
</organism>
<dbReference type="STRING" id="1280946.HY29_15825"/>
<feature type="compositionally biased region" description="Basic and acidic residues" evidence="1">
    <location>
        <begin position="51"/>
        <end position="62"/>
    </location>
</feature>
<dbReference type="PATRIC" id="fig|1280946.3.peg.2333"/>
<feature type="compositionally biased region" description="Polar residues" evidence="1">
    <location>
        <begin position="78"/>
        <end position="91"/>
    </location>
</feature>
<protein>
    <submittedName>
        <fullName evidence="2">Uncharacterized protein</fullName>
    </submittedName>
</protein>
<evidence type="ECO:0000313" key="3">
    <source>
        <dbReference type="Proteomes" id="UP000027037"/>
    </source>
</evidence>
<feature type="region of interest" description="Disordered" evidence="1">
    <location>
        <begin position="39"/>
        <end position="110"/>
    </location>
</feature>
<dbReference type="AlphaFoldDB" id="A0A062U7U7"/>
<accession>A0A062U7U7</accession>
<comment type="caution">
    <text evidence="2">The sequence shown here is derived from an EMBL/GenBank/DDBJ whole genome shotgun (WGS) entry which is preliminary data.</text>
</comment>
<reference evidence="2 3" key="1">
    <citation type="journal article" date="2014" name="Antonie Van Leeuwenhoek">
        <title>Hyphomonas beringensis sp. nov. and Hyphomonas chukchiensis sp. nov., isolated from surface seawater of the Bering Sea and Chukchi Sea.</title>
        <authorList>
            <person name="Li C."/>
            <person name="Lai Q."/>
            <person name="Li G."/>
            <person name="Dong C."/>
            <person name="Wang J."/>
            <person name="Liao Y."/>
            <person name="Shao Z."/>
        </authorList>
    </citation>
    <scope>NUCLEOTIDE SEQUENCE [LARGE SCALE GENOMIC DNA]</scope>
    <source>
        <strain evidence="2 3">25B14_1</strain>
    </source>
</reference>
<gene>
    <name evidence="2" type="ORF">HY29_15825</name>
</gene>
<proteinExistence type="predicted"/>
<dbReference type="Proteomes" id="UP000027037">
    <property type="component" value="Unassembled WGS sequence"/>
</dbReference>
<keyword evidence="3" id="KW-1185">Reference proteome</keyword>
<sequence>MLEKLSRQDFRYKQFEDPYTDMELWPLFESLLKDERIVGKEGGHVPSGRPPEPRRAEVEKRPSARPIKQAGSFLGQYSAPQSSPANETSQPEGDAVDLRNFLGKLGQAKS</sequence>
<evidence type="ECO:0000313" key="2">
    <source>
        <dbReference type="EMBL" id="KCZ53818.1"/>
    </source>
</evidence>
<dbReference type="EMBL" id="AWFF01000044">
    <property type="protein sequence ID" value="KCZ53818.1"/>
    <property type="molecule type" value="Genomic_DNA"/>
</dbReference>
<evidence type="ECO:0000256" key="1">
    <source>
        <dbReference type="SAM" id="MobiDB-lite"/>
    </source>
</evidence>
<name>A0A062U7U7_9PROT</name>